<dbReference type="EMBL" id="UIVS01000004">
    <property type="protein sequence ID" value="SVP94768.1"/>
    <property type="molecule type" value="Genomic_DNA"/>
</dbReference>
<keyword evidence="2" id="KW-0687">Ribonucleoprotein</keyword>
<evidence type="ECO:0000259" key="3">
    <source>
        <dbReference type="Pfam" id="PF01248"/>
    </source>
</evidence>
<evidence type="ECO:0000256" key="2">
    <source>
        <dbReference type="ARBA" id="ARBA00023274"/>
    </source>
</evidence>
<protein>
    <submittedName>
        <fullName evidence="5">40S ribosomal S12-related protein, putative</fullName>
    </submittedName>
</protein>
<name>A0A3B0NJD7_THEAN</name>
<dbReference type="AlphaFoldDB" id="A0A3B0NJD7"/>
<dbReference type="SUPFAM" id="SSF141571">
    <property type="entry name" value="Pentapeptide repeat-like"/>
    <property type="match status" value="1"/>
</dbReference>
<gene>
    <name evidence="4" type="ORF">TAT_000313000</name>
    <name evidence="5" type="ORF">TAV_000312900</name>
</gene>
<organism evidence="5">
    <name type="scientific">Theileria annulata</name>
    <dbReference type="NCBI Taxonomy" id="5874"/>
    <lineage>
        <taxon>Eukaryota</taxon>
        <taxon>Sar</taxon>
        <taxon>Alveolata</taxon>
        <taxon>Apicomplexa</taxon>
        <taxon>Aconoidasida</taxon>
        <taxon>Piroplasmida</taxon>
        <taxon>Theileriidae</taxon>
        <taxon>Theileria</taxon>
    </lineage>
</organism>
<evidence type="ECO:0000313" key="5">
    <source>
        <dbReference type="EMBL" id="SVP94768.1"/>
    </source>
</evidence>
<reference evidence="5" key="1">
    <citation type="submission" date="2018-07" db="EMBL/GenBank/DDBJ databases">
        <authorList>
            <person name="Quirk P.G."/>
            <person name="Krulwich T.A."/>
        </authorList>
    </citation>
    <scope>NUCLEOTIDE SEQUENCE</scope>
    <source>
        <strain evidence="5">Anand</strain>
    </source>
</reference>
<dbReference type="InterPro" id="IPR029064">
    <property type="entry name" value="Ribosomal_eL30-like_sf"/>
</dbReference>
<proteinExistence type="inferred from homology"/>
<sequence length="224" mass="25224">MENYILEESYISPIAKPKLTGKSLLRSLKLIKRALTVEKLAKQYKLGQSNINQLNKSNLQSTEVVNSNLQSTEVVNSNLQSTNLDNSNLQSTEVVNSSLNELNDMNLDIHLTRLVKRGVLDVTKSLRKGIIGIVLIASDVHPIDVVSHLPILCEELSISYAYVTNKRILSDICQSKRPTCAVLIVKPVKDLPNKIKKLSENIKLDYTKLYHKVDHNIKKSHPYL</sequence>
<dbReference type="VEuPathDB" id="PiroplasmaDB:TA07115"/>
<dbReference type="InterPro" id="IPR004038">
    <property type="entry name" value="Ribosomal_eL8/eL30/eS12/Gad45"/>
</dbReference>
<dbReference type="Pfam" id="PF01248">
    <property type="entry name" value="Ribosomal_L7Ae"/>
    <property type="match status" value="1"/>
</dbReference>
<dbReference type="GO" id="GO:1990904">
    <property type="term" value="C:ribonucleoprotein complex"/>
    <property type="evidence" value="ECO:0007669"/>
    <property type="project" value="UniProtKB-KW"/>
</dbReference>
<dbReference type="Gene3D" id="3.30.1330.30">
    <property type="match status" value="1"/>
</dbReference>
<dbReference type="InterPro" id="IPR018492">
    <property type="entry name" value="Ribosomal_eL8/Nhp2"/>
</dbReference>
<feature type="domain" description="Ribosomal protein eL8/eL30/eS12/Gadd45" evidence="3">
    <location>
        <begin position="112"/>
        <end position="187"/>
    </location>
</feature>
<accession>A0A3B0NJD7</accession>
<evidence type="ECO:0000313" key="4">
    <source>
        <dbReference type="EMBL" id="SVP94129.1"/>
    </source>
</evidence>
<dbReference type="SUPFAM" id="SSF55315">
    <property type="entry name" value="L30e-like"/>
    <property type="match status" value="1"/>
</dbReference>
<dbReference type="PRINTS" id="PR00881">
    <property type="entry name" value="L7ARS6FAMILY"/>
</dbReference>
<evidence type="ECO:0000256" key="1">
    <source>
        <dbReference type="ARBA" id="ARBA00007337"/>
    </source>
</evidence>
<comment type="similarity">
    <text evidence="1">Belongs to the eukaryotic ribosomal protein eL8 family.</text>
</comment>
<dbReference type="EMBL" id="UIVT01000004">
    <property type="protein sequence ID" value="SVP94129.1"/>
    <property type="molecule type" value="Genomic_DNA"/>
</dbReference>